<name>A0AAW0HDL0_MYOGA</name>
<gene>
    <name evidence="1" type="ORF">U0070_014082</name>
</gene>
<dbReference type="EMBL" id="JBBHLL010000633">
    <property type="protein sequence ID" value="KAK7799182.1"/>
    <property type="molecule type" value="Genomic_DNA"/>
</dbReference>
<evidence type="ECO:0000313" key="2">
    <source>
        <dbReference type="Proteomes" id="UP001488838"/>
    </source>
</evidence>
<accession>A0AAW0HDL0</accession>
<sequence>RVSLDPGEKRVTGVNVERRENEGFLAGKESRARRESQAHRALTSHAPWALTGCPCLAAGISPNISLSNKTPLDDCCTFLPLDPATGSCTETLCSTAQAMIPRIQHLERR</sequence>
<organism evidence="1 2">
    <name type="scientific">Myodes glareolus</name>
    <name type="common">Bank vole</name>
    <name type="synonym">Clethrionomys glareolus</name>
    <dbReference type="NCBI Taxonomy" id="447135"/>
    <lineage>
        <taxon>Eukaryota</taxon>
        <taxon>Metazoa</taxon>
        <taxon>Chordata</taxon>
        <taxon>Craniata</taxon>
        <taxon>Vertebrata</taxon>
        <taxon>Euteleostomi</taxon>
        <taxon>Mammalia</taxon>
        <taxon>Eutheria</taxon>
        <taxon>Euarchontoglires</taxon>
        <taxon>Glires</taxon>
        <taxon>Rodentia</taxon>
        <taxon>Myomorpha</taxon>
        <taxon>Muroidea</taxon>
        <taxon>Cricetidae</taxon>
        <taxon>Arvicolinae</taxon>
        <taxon>Myodes</taxon>
    </lineage>
</organism>
<keyword evidence="2" id="KW-1185">Reference proteome</keyword>
<reference evidence="1 2" key="1">
    <citation type="journal article" date="2023" name="bioRxiv">
        <title>Conserved and derived expression patterns and positive selection on dental genes reveal complex evolutionary context of ever-growing rodent molars.</title>
        <authorList>
            <person name="Calamari Z.T."/>
            <person name="Song A."/>
            <person name="Cohen E."/>
            <person name="Akter M."/>
            <person name="Roy R.D."/>
            <person name="Hallikas O."/>
            <person name="Christensen M.M."/>
            <person name="Li P."/>
            <person name="Marangoni P."/>
            <person name="Jernvall J."/>
            <person name="Klein O.D."/>
        </authorList>
    </citation>
    <scope>NUCLEOTIDE SEQUENCE [LARGE SCALE GENOMIC DNA]</scope>
    <source>
        <strain evidence="1">V071</strain>
    </source>
</reference>
<feature type="non-terminal residue" evidence="1">
    <location>
        <position position="1"/>
    </location>
</feature>
<dbReference type="AlphaFoldDB" id="A0AAW0HDL0"/>
<protein>
    <submittedName>
        <fullName evidence="1">Uncharacterized protein</fullName>
    </submittedName>
</protein>
<dbReference type="Proteomes" id="UP001488838">
    <property type="component" value="Unassembled WGS sequence"/>
</dbReference>
<proteinExistence type="predicted"/>
<evidence type="ECO:0000313" key="1">
    <source>
        <dbReference type="EMBL" id="KAK7799182.1"/>
    </source>
</evidence>
<comment type="caution">
    <text evidence="1">The sequence shown here is derived from an EMBL/GenBank/DDBJ whole genome shotgun (WGS) entry which is preliminary data.</text>
</comment>